<evidence type="ECO:0000313" key="7">
    <source>
        <dbReference type="Proteomes" id="UP000095256"/>
    </source>
</evidence>
<name>A0A1E5KZE9_9ENTE</name>
<dbReference type="InterPro" id="IPR005471">
    <property type="entry name" value="Tscrpt_reg_IclR_N"/>
</dbReference>
<dbReference type="Gene3D" id="1.10.10.10">
    <property type="entry name" value="Winged helix-like DNA-binding domain superfamily/Winged helix DNA-binding domain"/>
    <property type="match status" value="1"/>
</dbReference>
<dbReference type="STRING" id="762845.BCR26_10555"/>
<evidence type="ECO:0000313" key="6">
    <source>
        <dbReference type="EMBL" id="OEH83236.1"/>
    </source>
</evidence>
<dbReference type="GO" id="GO:0003700">
    <property type="term" value="F:DNA-binding transcription factor activity"/>
    <property type="evidence" value="ECO:0007669"/>
    <property type="project" value="TreeGrafter"/>
</dbReference>
<sequence>MLKTLNQSLLVLNLFTKEKQLWTAREVADTLSLNQVTVYRILETFTKNHYLSKIEETKQYEIGSALAIFSYLSYDKYNIVSLIQPFLYNLMQETGESVYLVKYDYLEATPIDAYKPENKVSFAVSLNKPMPLYSGASYWAILAHLDEEKIEMILNDPFDHLRKSVKLTPTLLRKQIDKVLTDGWCVSQELITPDVVAIAAPIFSNDEIIGSITVGKPTYRTTKEDIQPLGQLVKTTANQISCILSEKNLNFNSYQFFKERAQRPN</sequence>
<keyword evidence="1" id="KW-0805">Transcription regulation</keyword>
<feature type="domain" description="HTH iclR-type" evidence="4">
    <location>
        <begin position="2"/>
        <end position="64"/>
    </location>
</feature>
<organism evidence="6 7">
    <name type="scientific">Enterococcus rivorum</name>
    <dbReference type="NCBI Taxonomy" id="762845"/>
    <lineage>
        <taxon>Bacteria</taxon>
        <taxon>Bacillati</taxon>
        <taxon>Bacillota</taxon>
        <taxon>Bacilli</taxon>
        <taxon>Lactobacillales</taxon>
        <taxon>Enterococcaceae</taxon>
        <taxon>Enterococcus</taxon>
    </lineage>
</organism>
<dbReference type="PROSITE" id="PS51077">
    <property type="entry name" value="HTH_ICLR"/>
    <property type="match status" value="1"/>
</dbReference>
<keyword evidence="7" id="KW-1185">Reference proteome</keyword>
<dbReference type="GO" id="GO:0045892">
    <property type="term" value="P:negative regulation of DNA-templated transcription"/>
    <property type="evidence" value="ECO:0007669"/>
    <property type="project" value="TreeGrafter"/>
</dbReference>
<feature type="domain" description="IclR-ED" evidence="5">
    <location>
        <begin position="65"/>
        <end position="246"/>
    </location>
</feature>
<dbReference type="InterPro" id="IPR036390">
    <property type="entry name" value="WH_DNA-bd_sf"/>
</dbReference>
<keyword evidence="3" id="KW-0804">Transcription</keyword>
<dbReference type="PANTHER" id="PTHR30136">
    <property type="entry name" value="HELIX-TURN-HELIX TRANSCRIPTIONAL REGULATOR, ICLR FAMILY"/>
    <property type="match status" value="1"/>
</dbReference>
<evidence type="ECO:0000259" key="5">
    <source>
        <dbReference type="PROSITE" id="PS51078"/>
    </source>
</evidence>
<comment type="caution">
    <text evidence="6">The sequence shown here is derived from an EMBL/GenBank/DDBJ whole genome shotgun (WGS) entry which is preliminary data.</text>
</comment>
<dbReference type="Proteomes" id="UP000095256">
    <property type="component" value="Unassembled WGS sequence"/>
</dbReference>
<proteinExistence type="predicted"/>
<dbReference type="InterPro" id="IPR014757">
    <property type="entry name" value="Tscrpt_reg_IclR_C"/>
</dbReference>
<evidence type="ECO:0000256" key="2">
    <source>
        <dbReference type="ARBA" id="ARBA00023125"/>
    </source>
</evidence>
<evidence type="ECO:0000256" key="3">
    <source>
        <dbReference type="ARBA" id="ARBA00023163"/>
    </source>
</evidence>
<dbReference type="SMART" id="SM00346">
    <property type="entry name" value="HTH_ICLR"/>
    <property type="match status" value="1"/>
</dbReference>
<dbReference type="Gene3D" id="3.30.450.40">
    <property type="match status" value="1"/>
</dbReference>
<reference evidence="6 7" key="1">
    <citation type="submission" date="2016-09" db="EMBL/GenBank/DDBJ databases">
        <authorList>
            <person name="Capua I."/>
            <person name="De Benedictis P."/>
            <person name="Joannis T."/>
            <person name="Lombin L.H."/>
            <person name="Cattoli G."/>
        </authorList>
    </citation>
    <scope>NUCLEOTIDE SEQUENCE [LARGE SCALE GENOMIC DNA]</scope>
    <source>
        <strain evidence="6 7">LMG 25899</strain>
    </source>
</reference>
<protein>
    <recommendedName>
        <fullName evidence="8">IclR family transcriptional regulator</fullName>
    </recommendedName>
</protein>
<dbReference type="GO" id="GO:0003677">
    <property type="term" value="F:DNA binding"/>
    <property type="evidence" value="ECO:0007669"/>
    <property type="project" value="UniProtKB-KW"/>
</dbReference>
<evidence type="ECO:0000256" key="1">
    <source>
        <dbReference type="ARBA" id="ARBA00023015"/>
    </source>
</evidence>
<dbReference type="InterPro" id="IPR029016">
    <property type="entry name" value="GAF-like_dom_sf"/>
</dbReference>
<dbReference type="SUPFAM" id="SSF55781">
    <property type="entry name" value="GAF domain-like"/>
    <property type="match status" value="1"/>
</dbReference>
<keyword evidence="2" id="KW-0238">DNA-binding</keyword>
<evidence type="ECO:0008006" key="8">
    <source>
        <dbReference type="Google" id="ProtNLM"/>
    </source>
</evidence>
<dbReference type="Pfam" id="PF09339">
    <property type="entry name" value="HTH_IclR"/>
    <property type="match status" value="1"/>
</dbReference>
<dbReference type="RefSeq" id="WP_069697788.1">
    <property type="nucleotide sequence ID" value="NZ_JAGGMA010000019.1"/>
</dbReference>
<dbReference type="EMBL" id="MIEK01000010">
    <property type="protein sequence ID" value="OEH83236.1"/>
    <property type="molecule type" value="Genomic_DNA"/>
</dbReference>
<dbReference type="PANTHER" id="PTHR30136:SF24">
    <property type="entry name" value="HTH-TYPE TRANSCRIPTIONAL REPRESSOR ALLR"/>
    <property type="match status" value="1"/>
</dbReference>
<dbReference type="InterPro" id="IPR050707">
    <property type="entry name" value="HTH_MetabolicPath_Reg"/>
</dbReference>
<gene>
    <name evidence="6" type="ORF">BCR26_10555</name>
</gene>
<evidence type="ECO:0000259" key="4">
    <source>
        <dbReference type="PROSITE" id="PS51077"/>
    </source>
</evidence>
<accession>A0A1E5KZE9</accession>
<dbReference type="AlphaFoldDB" id="A0A1E5KZE9"/>
<dbReference type="InterPro" id="IPR036388">
    <property type="entry name" value="WH-like_DNA-bd_sf"/>
</dbReference>
<dbReference type="SUPFAM" id="SSF46785">
    <property type="entry name" value="Winged helix' DNA-binding domain"/>
    <property type="match status" value="1"/>
</dbReference>
<dbReference type="PROSITE" id="PS51078">
    <property type="entry name" value="ICLR_ED"/>
    <property type="match status" value="1"/>
</dbReference>
<dbReference type="Pfam" id="PF01614">
    <property type="entry name" value="IclR_C"/>
    <property type="match status" value="1"/>
</dbReference>